<dbReference type="GeneID" id="81444700"/>
<keyword evidence="4" id="KW-1185">Reference proteome</keyword>
<name>A0A9W9R873_9EURO</name>
<sequence length="318" mass="35173">MEQPMDAEMDEWEYEYHYTETESFYLNLDLSSVHGPIRPPRRRQQEDTTTNAEEDGLSQSIPPEPSIENTTTTELFTPLEPTEPEALANERIQILGLHTCNPIVSYCDQLFSCTWADQIGTELIFAHPDAHPDTSNGTGQPLPAPLLQGPSFELLAANSVKILGRKANITSSASSGLVAETQIGTSTSVATPTSADETQTPVTASVPRRAIQPSHQANFLARLQSIKTARGETDTVRTTFNARRNVNIADRLGAWARTEAQLAEIHALNDRARKGDAEAIAALEHLMYELAQQQQQREEEEEEEEQPSSLLPIDPQLM</sequence>
<reference evidence="3" key="2">
    <citation type="journal article" date="2023" name="IMA Fungus">
        <title>Comparative genomic study of the Penicillium genus elucidates a diverse pangenome and 15 lateral gene transfer events.</title>
        <authorList>
            <person name="Petersen C."/>
            <person name="Sorensen T."/>
            <person name="Nielsen M.R."/>
            <person name="Sondergaard T.E."/>
            <person name="Sorensen J.L."/>
            <person name="Fitzpatrick D.A."/>
            <person name="Frisvad J.C."/>
            <person name="Nielsen K.L."/>
        </authorList>
    </citation>
    <scope>NUCLEOTIDE SEQUENCE</scope>
    <source>
        <strain evidence="3">IBT 29864</strain>
    </source>
</reference>
<dbReference type="Proteomes" id="UP001147782">
    <property type="component" value="Unassembled WGS sequence"/>
</dbReference>
<evidence type="ECO:0000313" key="3">
    <source>
        <dbReference type="EMBL" id="KAJ5355396.1"/>
    </source>
</evidence>
<feature type="domain" description="Transcription factor TFIIIC triple barrel" evidence="2">
    <location>
        <begin position="19"/>
        <end position="168"/>
    </location>
</feature>
<accession>A0A9W9R873</accession>
<evidence type="ECO:0000313" key="4">
    <source>
        <dbReference type="Proteomes" id="UP001147782"/>
    </source>
</evidence>
<evidence type="ECO:0000259" key="2">
    <source>
        <dbReference type="Pfam" id="PF10419"/>
    </source>
</evidence>
<dbReference type="AlphaFoldDB" id="A0A9W9R873"/>
<protein>
    <recommendedName>
        <fullName evidence="2">Transcription factor TFIIIC triple barrel domain-containing protein</fullName>
    </recommendedName>
</protein>
<organism evidence="3 4">
    <name type="scientific">Penicillium cataractarum</name>
    <dbReference type="NCBI Taxonomy" id="2100454"/>
    <lineage>
        <taxon>Eukaryota</taxon>
        <taxon>Fungi</taxon>
        <taxon>Dikarya</taxon>
        <taxon>Ascomycota</taxon>
        <taxon>Pezizomycotina</taxon>
        <taxon>Eurotiomycetes</taxon>
        <taxon>Eurotiomycetidae</taxon>
        <taxon>Eurotiales</taxon>
        <taxon>Aspergillaceae</taxon>
        <taxon>Penicillium</taxon>
    </lineage>
</organism>
<feature type="region of interest" description="Disordered" evidence="1">
    <location>
        <begin position="35"/>
        <end position="69"/>
    </location>
</feature>
<dbReference type="RefSeq" id="XP_056549419.1">
    <property type="nucleotide sequence ID" value="XM_056705521.1"/>
</dbReference>
<feature type="compositionally biased region" description="Polar residues" evidence="1">
    <location>
        <begin position="47"/>
        <end position="61"/>
    </location>
</feature>
<dbReference type="EMBL" id="JAPZBS010000010">
    <property type="protein sequence ID" value="KAJ5355396.1"/>
    <property type="molecule type" value="Genomic_DNA"/>
</dbReference>
<dbReference type="InterPro" id="IPR019481">
    <property type="entry name" value="TFIIIC_triple_barrel"/>
</dbReference>
<dbReference type="OrthoDB" id="1877767at2759"/>
<dbReference type="Gene3D" id="2.60.40.4370">
    <property type="match status" value="1"/>
</dbReference>
<proteinExistence type="predicted"/>
<comment type="caution">
    <text evidence="3">The sequence shown here is derived from an EMBL/GenBank/DDBJ whole genome shotgun (WGS) entry which is preliminary data.</text>
</comment>
<feature type="region of interest" description="Disordered" evidence="1">
    <location>
        <begin position="291"/>
        <end position="318"/>
    </location>
</feature>
<dbReference type="Pfam" id="PF10419">
    <property type="entry name" value="TFIIIC_sub6"/>
    <property type="match status" value="1"/>
</dbReference>
<evidence type="ECO:0000256" key="1">
    <source>
        <dbReference type="SAM" id="MobiDB-lite"/>
    </source>
</evidence>
<reference evidence="3" key="1">
    <citation type="submission" date="2022-11" db="EMBL/GenBank/DDBJ databases">
        <authorList>
            <person name="Petersen C."/>
        </authorList>
    </citation>
    <scope>NUCLEOTIDE SEQUENCE</scope>
    <source>
        <strain evidence="3">IBT 29864</strain>
    </source>
</reference>
<gene>
    <name evidence="3" type="ORF">N7496_012608</name>
</gene>